<reference evidence="11 13" key="2">
    <citation type="submission" date="2019-07" db="EMBL/GenBank/DDBJ databases">
        <title>Tepidimonas ignava SPS-1037 draft genome.</title>
        <authorList>
            <person name="Da Costa M.S."/>
            <person name="Froufe H.J.C."/>
            <person name="Egas C."/>
            <person name="Albuquerque L."/>
        </authorList>
    </citation>
    <scope>NUCLEOTIDE SEQUENCE [LARGE SCALE GENOMIC DNA]</scope>
    <source>
        <strain evidence="11 13">SPS-1037</strain>
    </source>
</reference>
<dbReference type="InterPro" id="IPR007838">
    <property type="entry name" value="Cell_div_ZapA-like"/>
</dbReference>
<proteinExistence type="predicted"/>
<reference evidence="10 12" key="1">
    <citation type="submission" date="2019-03" db="EMBL/GenBank/DDBJ databases">
        <title>Genomic Encyclopedia of Type Strains, Phase IV (KMG-IV): sequencing the most valuable type-strain genomes for metagenomic binning, comparative biology and taxonomic classification.</title>
        <authorList>
            <person name="Goeker M."/>
        </authorList>
    </citation>
    <scope>NUCLEOTIDE SEQUENCE [LARGE SCALE GENOMIC DNA]</scope>
    <source>
        <strain evidence="10 12">DSM 12034</strain>
    </source>
</reference>
<dbReference type="SUPFAM" id="SSF102829">
    <property type="entry name" value="Cell division protein ZapA-like"/>
    <property type="match status" value="1"/>
</dbReference>
<dbReference type="Proteomes" id="UP000315577">
    <property type="component" value="Unassembled WGS sequence"/>
</dbReference>
<evidence type="ECO:0000313" key="10">
    <source>
        <dbReference type="EMBL" id="TCS99924.1"/>
    </source>
</evidence>
<organism evidence="10 12">
    <name type="scientific">Tepidimonas ignava</name>
    <dbReference type="NCBI Taxonomy" id="114249"/>
    <lineage>
        <taxon>Bacteria</taxon>
        <taxon>Pseudomonadati</taxon>
        <taxon>Pseudomonadota</taxon>
        <taxon>Betaproteobacteria</taxon>
        <taxon>Burkholderiales</taxon>
        <taxon>Tepidimonas</taxon>
    </lineage>
</organism>
<dbReference type="GO" id="GO:0030428">
    <property type="term" value="C:cell septum"/>
    <property type="evidence" value="ECO:0007669"/>
    <property type="project" value="TreeGrafter"/>
</dbReference>
<comment type="caution">
    <text evidence="10">The sequence shown here is derived from an EMBL/GenBank/DDBJ whole genome shotgun (WGS) entry which is preliminary data.</text>
</comment>
<dbReference type="GO" id="GO:0032153">
    <property type="term" value="C:cell division site"/>
    <property type="evidence" value="ECO:0007669"/>
    <property type="project" value="TreeGrafter"/>
</dbReference>
<comment type="subcellular location">
    <subcellularLocation>
        <location evidence="1">Cytoplasm</location>
    </subcellularLocation>
</comment>
<dbReference type="Gene3D" id="1.20.5.50">
    <property type="match status" value="1"/>
</dbReference>
<evidence type="ECO:0000256" key="8">
    <source>
        <dbReference type="ARBA" id="ARBA00026068"/>
    </source>
</evidence>
<evidence type="ECO:0000256" key="7">
    <source>
        <dbReference type="ARBA" id="ARBA00024910"/>
    </source>
</evidence>
<dbReference type="AlphaFoldDB" id="A0A4R3LMX1"/>
<dbReference type="Gene3D" id="3.30.160.880">
    <property type="entry name" value="Cell division protein ZapA protomer, N-terminal domain"/>
    <property type="match status" value="1"/>
</dbReference>
<dbReference type="InterPro" id="IPR042233">
    <property type="entry name" value="Cell_div_ZapA_N"/>
</dbReference>
<evidence type="ECO:0000256" key="6">
    <source>
        <dbReference type="ARBA" id="ARBA00023306"/>
    </source>
</evidence>
<keyword evidence="13" id="KW-1185">Reference proteome</keyword>
<name>A0A4R3LMX1_9BURK</name>
<sequence length="121" mass="13162">MTQRPPIKQVEVQIMGQLYTLACPAGGEDALREAVTQVDAAMCRIRDAGKVKARDRIAVLAALNIAYDAAHRDPALAFRNSSFGAAEGEHAHAESLAPDTERRLRELVNRIDAALADDRLL</sequence>
<evidence type="ECO:0000256" key="2">
    <source>
        <dbReference type="ARBA" id="ARBA00015195"/>
    </source>
</evidence>
<dbReference type="GO" id="GO:0005829">
    <property type="term" value="C:cytosol"/>
    <property type="evidence" value="ECO:0007669"/>
    <property type="project" value="TreeGrafter"/>
</dbReference>
<dbReference type="EMBL" id="VJNC01000003">
    <property type="protein sequence ID" value="TSE23309.1"/>
    <property type="molecule type" value="Genomic_DNA"/>
</dbReference>
<evidence type="ECO:0000256" key="9">
    <source>
        <dbReference type="ARBA" id="ARBA00033158"/>
    </source>
</evidence>
<evidence type="ECO:0000256" key="4">
    <source>
        <dbReference type="ARBA" id="ARBA00022618"/>
    </source>
</evidence>
<dbReference type="Pfam" id="PF05164">
    <property type="entry name" value="ZapA"/>
    <property type="match status" value="1"/>
</dbReference>
<evidence type="ECO:0000256" key="3">
    <source>
        <dbReference type="ARBA" id="ARBA00022490"/>
    </source>
</evidence>
<dbReference type="PANTHER" id="PTHR34981:SF1">
    <property type="entry name" value="CELL DIVISION PROTEIN ZAPA"/>
    <property type="match status" value="1"/>
</dbReference>
<evidence type="ECO:0000313" key="11">
    <source>
        <dbReference type="EMBL" id="TSE23309.1"/>
    </source>
</evidence>
<dbReference type="Proteomes" id="UP000295536">
    <property type="component" value="Unassembled WGS sequence"/>
</dbReference>
<keyword evidence="4 10" id="KW-0132">Cell division</keyword>
<dbReference type="GO" id="GO:0000921">
    <property type="term" value="P:septin ring assembly"/>
    <property type="evidence" value="ECO:0007669"/>
    <property type="project" value="TreeGrafter"/>
</dbReference>
<keyword evidence="5" id="KW-0717">Septation</keyword>
<dbReference type="PANTHER" id="PTHR34981">
    <property type="entry name" value="CELL DIVISION PROTEIN ZAPA"/>
    <property type="match status" value="1"/>
</dbReference>
<gene>
    <name evidence="11" type="primary">zapA</name>
    <name evidence="10" type="ORF">EDC36_101197</name>
    <name evidence="11" type="ORF">Tigna_00692</name>
</gene>
<evidence type="ECO:0000256" key="1">
    <source>
        <dbReference type="ARBA" id="ARBA00004496"/>
    </source>
</evidence>
<dbReference type="EMBL" id="SMAH01000001">
    <property type="protein sequence ID" value="TCS99924.1"/>
    <property type="molecule type" value="Genomic_DNA"/>
</dbReference>
<keyword evidence="6" id="KW-0131">Cell cycle</keyword>
<comment type="subunit">
    <text evidence="8">Homodimer. Interacts with FtsZ.</text>
</comment>
<comment type="function">
    <text evidence="7">Activator of cell division through the inhibition of FtsZ GTPase activity, therefore promoting FtsZ assembly into bundles of protofilaments necessary for the formation of the division Z ring. It is recruited early at mid-cell but it is not essential for cell division.</text>
</comment>
<keyword evidence="3" id="KW-0963">Cytoplasm</keyword>
<evidence type="ECO:0000256" key="5">
    <source>
        <dbReference type="ARBA" id="ARBA00023210"/>
    </source>
</evidence>
<evidence type="ECO:0000313" key="13">
    <source>
        <dbReference type="Proteomes" id="UP000315577"/>
    </source>
</evidence>
<accession>A0A4R3LMX1</accession>
<dbReference type="GO" id="GO:0000917">
    <property type="term" value="P:division septum assembly"/>
    <property type="evidence" value="ECO:0007669"/>
    <property type="project" value="UniProtKB-KW"/>
</dbReference>
<evidence type="ECO:0000313" key="12">
    <source>
        <dbReference type="Proteomes" id="UP000295536"/>
    </source>
</evidence>
<dbReference type="InterPro" id="IPR036192">
    <property type="entry name" value="Cell_div_ZapA-like_sf"/>
</dbReference>
<protein>
    <recommendedName>
        <fullName evidence="2">Cell division protein ZapA</fullName>
    </recommendedName>
    <alternativeName>
        <fullName evidence="9">Z ring-associated protein ZapA</fullName>
    </alternativeName>
</protein>
<dbReference type="GO" id="GO:0043093">
    <property type="term" value="P:FtsZ-dependent cytokinesis"/>
    <property type="evidence" value="ECO:0007669"/>
    <property type="project" value="TreeGrafter"/>
</dbReference>